<dbReference type="Pfam" id="PF03372">
    <property type="entry name" value="Exo_endo_phos"/>
    <property type="match status" value="1"/>
</dbReference>
<dbReference type="GO" id="GO:0016020">
    <property type="term" value="C:membrane"/>
    <property type="evidence" value="ECO:0007669"/>
    <property type="project" value="GOC"/>
</dbReference>
<dbReference type="InterPro" id="IPR005135">
    <property type="entry name" value="Endo/exonuclease/phosphatase"/>
</dbReference>
<comment type="caution">
    <text evidence="2">The sequence shown here is derived from an EMBL/GenBank/DDBJ whole genome shotgun (WGS) entry which is preliminary data.</text>
</comment>
<proteinExistence type="predicted"/>
<evidence type="ECO:0000313" key="2">
    <source>
        <dbReference type="EMBL" id="PRP83707.1"/>
    </source>
</evidence>
<sequence>MKPPLVKHQKEIRQYQVEVEEKKLNNQLKLITSAYHHVEGSIIVSTKRGDNTDNDIRVQTYNIWNWDGNWDVRKLIIAQIVKENNPDIIGWQEIRVRDDIKNEIIQLAELIPGYQYMFVRSMRFPPPSVKHESEGLGLFIRNGIKIHSQDVLRMTHNNCPDQNTRSAVSLTLSINDGVPFKFVDTHWSYDPTCQLSNALEIWKFTKKSRYPLVLLGDLNIFPNNPGPTDMLCGRTEESGEKGDYQDVWDVLHSGEPGITFPSGAKPESPETRCDRIMYRHGGGKNFFTPIEARVVGVEPWYNETAPTRTKPDGPGTWQAYYSSDHHSVVARFNLTRTG</sequence>
<dbReference type="EMBL" id="MDYQ01000078">
    <property type="protein sequence ID" value="PRP83707.1"/>
    <property type="molecule type" value="Genomic_DNA"/>
</dbReference>
<protein>
    <recommendedName>
        <fullName evidence="1">Endonuclease/exonuclease/phosphatase domain-containing protein</fullName>
    </recommendedName>
</protein>
<organism evidence="2 3">
    <name type="scientific">Planoprotostelium fungivorum</name>
    <dbReference type="NCBI Taxonomy" id="1890364"/>
    <lineage>
        <taxon>Eukaryota</taxon>
        <taxon>Amoebozoa</taxon>
        <taxon>Evosea</taxon>
        <taxon>Variosea</taxon>
        <taxon>Cavosteliida</taxon>
        <taxon>Cavosteliaceae</taxon>
        <taxon>Planoprotostelium</taxon>
    </lineage>
</organism>
<reference evidence="2 3" key="1">
    <citation type="journal article" date="2018" name="Genome Biol. Evol.">
        <title>Multiple Roots of Fruiting Body Formation in Amoebozoa.</title>
        <authorList>
            <person name="Hillmann F."/>
            <person name="Forbes G."/>
            <person name="Novohradska S."/>
            <person name="Ferling I."/>
            <person name="Riege K."/>
            <person name="Groth M."/>
            <person name="Westermann M."/>
            <person name="Marz M."/>
            <person name="Spaller T."/>
            <person name="Winckler T."/>
            <person name="Schaap P."/>
            <person name="Glockner G."/>
        </authorList>
    </citation>
    <scope>NUCLEOTIDE SEQUENCE [LARGE SCALE GENOMIC DNA]</scope>
    <source>
        <strain evidence="2 3">Jena</strain>
    </source>
</reference>
<dbReference type="Gene3D" id="3.60.10.10">
    <property type="entry name" value="Endonuclease/exonuclease/phosphatase"/>
    <property type="match status" value="1"/>
</dbReference>
<dbReference type="InParanoid" id="A0A2P6NIE3"/>
<accession>A0A2P6NIE3</accession>
<dbReference type="OrthoDB" id="19701at2759"/>
<dbReference type="SUPFAM" id="SSF56219">
    <property type="entry name" value="DNase I-like"/>
    <property type="match status" value="1"/>
</dbReference>
<dbReference type="PANTHER" id="PTHR14859:SF16">
    <property type="entry name" value="ENDONUCLEASE_EXONUCLEASE_PHOSPHATASE DOMAIN-CONTAINING PROTEIN"/>
    <property type="match status" value="1"/>
</dbReference>
<evidence type="ECO:0000259" key="1">
    <source>
        <dbReference type="Pfam" id="PF03372"/>
    </source>
</evidence>
<dbReference type="GO" id="GO:0005783">
    <property type="term" value="C:endoplasmic reticulum"/>
    <property type="evidence" value="ECO:0007669"/>
    <property type="project" value="TreeGrafter"/>
</dbReference>
<dbReference type="AlphaFoldDB" id="A0A2P6NIE3"/>
<dbReference type="InterPro" id="IPR051916">
    <property type="entry name" value="GPI-anchor_lipid_remodeler"/>
</dbReference>
<dbReference type="InterPro" id="IPR036691">
    <property type="entry name" value="Endo/exonu/phosph_ase_sf"/>
</dbReference>
<name>A0A2P6NIE3_9EUKA</name>
<gene>
    <name evidence="2" type="ORF">PROFUN_03862</name>
</gene>
<dbReference type="GO" id="GO:0003824">
    <property type="term" value="F:catalytic activity"/>
    <property type="evidence" value="ECO:0007669"/>
    <property type="project" value="InterPro"/>
</dbReference>
<dbReference type="GO" id="GO:0006506">
    <property type="term" value="P:GPI anchor biosynthetic process"/>
    <property type="evidence" value="ECO:0007669"/>
    <property type="project" value="TreeGrafter"/>
</dbReference>
<dbReference type="PANTHER" id="PTHR14859">
    <property type="entry name" value="CALCOFLUOR WHITE HYPERSENSITIVE PROTEIN PRECURSOR"/>
    <property type="match status" value="1"/>
</dbReference>
<keyword evidence="3" id="KW-1185">Reference proteome</keyword>
<dbReference type="Proteomes" id="UP000241769">
    <property type="component" value="Unassembled WGS sequence"/>
</dbReference>
<feature type="domain" description="Endonuclease/exonuclease/phosphatase" evidence="1">
    <location>
        <begin position="60"/>
        <end position="280"/>
    </location>
</feature>
<evidence type="ECO:0000313" key="3">
    <source>
        <dbReference type="Proteomes" id="UP000241769"/>
    </source>
</evidence>